<evidence type="ECO:0000256" key="10">
    <source>
        <dbReference type="ARBA" id="ARBA00029362"/>
    </source>
</evidence>
<evidence type="ECO:0000256" key="9">
    <source>
        <dbReference type="ARBA" id="ARBA00023006"/>
    </source>
</evidence>
<keyword evidence="8 13" id="KW-0653">Protein transport</keyword>
<dbReference type="EC" id="3.4.22.-" evidence="13"/>
<feature type="region of interest" description="Disordered" evidence="14">
    <location>
        <begin position="508"/>
        <end position="529"/>
    </location>
</feature>
<dbReference type="GO" id="GO:0019786">
    <property type="term" value="F:protein-phosphatidylethanolamide deconjugating activity"/>
    <property type="evidence" value="ECO:0007669"/>
    <property type="project" value="InterPro"/>
</dbReference>
<dbReference type="GO" id="GO:0005737">
    <property type="term" value="C:cytoplasm"/>
    <property type="evidence" value="ECO:0007669"/>
    <property type="project" value="UniProtKB-SubCell"/>
</dbReference>
<reference evidence="16" key="1">
    <citation type="submission" date="2018-01" db="EMBL/GenBank/DDBJ databases">
        <authorList>
            <person name="Mao J.F."/>
        </authorList>
    </citation>
    <scope>NUCLEOTIDE SEQUENCE</scope>
    <source>
        <strain evidence="16">Huo1</strain>
        <tissue evidence="16">Leaf</tissue>
    </source>
</reference>
<dbReference type="GO" id="GO:0035973">
    <property type="term" value="P:aggrephagy"/>
    <property type="evidence" value="ECO:0007669"/>
    <property type="project" value="TreeGrafter"/>
</dbReference>
<evidence type="ECO:0000313" key="16">
    <source>
        <dbReference type="EMBL" id="KAG6387369.1"/>
    </source>
</evidence>
<evidence type="ECO:0000256" key="4">
    <source>
        <dbReference type="ARBA" id="ARBA00022490"/>
    </source>
</evidence>
<evidence type="ECO:0000256" key="7">
    <source>
        <dbReference type="ARBA" id="ARBA00022807"/>
    </source>
</evidence>
<name>A0A8X8W3U7_SALSN</name>
<evidence type="ECO:0000256" key="2">
    <source>
        <dbReference type="ARBA" id="ARBA00010958"/>
    </source>
</evidence>
<evidence type="ECO:0000256" key="8">
    <source>
        <dbReference type="ARBA" id="ARBA00022927"/>
    </source>
</evidence>
<evidence type="ECO:0000256" key="12">
    <source>
        <dbReference type="ARBA" id="ARBA00045891"/>
    </source>
</evidence>
<comment type="subunit">
    <text evidence="11">Interacts with ATG8.</text>
</comment>
<evidence type="ECO:0000313" key="17">
    <source>
        <dbReference type="Proteomes" id="UP000298416"/>
    </source>
</evidence>
<dbReference type="GO" id="GO:0016485">
    <property type="term" value="P:protein processing"/>
    <property type="evidence" value="ECO:0007669"/>
    <property type="project" value="TreeGrafter"/>
</dbReference>
<evidence type="ECO:0000259" key="15">
    <source>
        <dbReference type="Pfam" id="PF03416"/>
    </source>
</evidence>
<evidence type="ECO:0000256" key="5">
    <source>
        <dbReference type="ARBA" id="ARBA00022670"/>
    </source>
</evidence>
<dbReference type="GO" id="GO:0004197">
    <property type="term" value="F:cysteine-type endopeptidase activity"/>
    <property type="evidence" value="ECO:0007669"/>
    <property type="project" value="TreeGrafter"/>
</dbReference>
<keyword evidence="17" id="KW-1185">Reference proteome</keyword>
<dbReference type="InterPro" id="IPR038765">
    <property type="entry name" value="Papain-like_cys_pep_sf"/>
</dbReference>
<comment type="caution">
    <text evidence="16">The sequence shown here is derived from an EMBL/GenBank/DDBJ whole genome shotgun (WGS) entry which is preliminary data.</text>
</comment>
<dbReference type="InterPro" id="IPR005078">
    <property type="entry name" value="Peptidase_C54"/>
</dbReference>
<dbReference type="PANTHER" id="PTHR22624:SF49">
    <property type="entry name" value="CYSTEINE PROTEASE"/>
    <property type="match status" value="1"/>
</dbReference>
<gene>
    <name evidence="16" type="ORF">SASPL_152556</name>
</gene>
<evidence type="ECO:0000256" key="3">
    <source>
        <dbReference type="ARBA" id="ARBA00022448"/>
    </source>
</evidence>
<evidence type="ECO:0000256" key="1">
    <source>
        <dbReference type="ARBA" id="ARBA00004496"/>
    </source>
</evidence>
<dbReference type="SUPFAM" id="SSF54001">
    <property type="entry name" value="Cysteine proteinases"/>
    <property type="match status" value="2"/>
</dbReference>
<keyword evidence="7" id="KW-0788">Thiol protease</keyword>
<evidence type="ECO:0000256" key="13">
    <source>
        <dbReference type="RuleBase" id="RU363115"/>
    </source>
</evidence>
<accession>A0A8X8W3U7</accession>
<keyword evidence="3" id="KW-0813">Transport</keyword>
<reference evidence="16" key="2">
    <citation type="submission" date="2020-08" db="EMBL/GenBank/DDBJ databases">
        <title>Plant Genome Project.</title>
        <authorList>
            <person name="Zhang R.-G."/>
        </authorList>
    </citation>
    <scope>NUCLEOTIDE SEQUENCE</scope>
    <source>
        <strain evidence="16">Huo1</strain>
        <tissue evidence="16">Leaf</tissue>
    </source>
</reference>
<comment type="similarity">
    <text evidence="2 13">Belongs to the peptidase C54 family.</text>
</comment>
<feature type="region of interest" description="Disordered" evidence="14">
    <location>
        <begin position="1"/>
        <end position="40"/>
    </location>
</feature>
<comment type="subcellular location">
    <subcellularLocation>
        <location evidence="1 13">Cytoplasm</location>
    </subcellularLocation>
</comment>
<dbReference type="AlphaFoldDB" id="A0A8X8W3U7"/>
<dbReference type="Proteomes" id="UP000298416">
    <property type="component" value="Unassembled WGS sequence"/>
</dbReference>
<feature type="domain" description="Peptidase C54 catalytic" evidence="15">
    <location>
        <begin position="232"/>
        <end position="470"/>
    </location>
</feature>
<protein>
    <recommendedName>
        <fullName evidence="13">Cysteine protease</fullName>
        <ecNumber evidence="13">3.4.22.-</ecNumber>
    </recommendedName>
</protein>
<evidence type="ECO:0000256" key="14">
    <source>
        <dbReference type="SAM" id="MobiDB-lite"/>
    </source>
</evidence>
<organism evidence="16">
    <name type="scientific">Salvia splendens</name>
    <name type="common">Scarlet sage</name>
    <dbReference type="NCBI Taxonomy" id="180675"/>
    <lineage>
        <taxon>Eukaryota</taxon>
        <taxon>Viridiplantae</taxon>
        <taxon>Streptophyta</taxon>
        <taxon>Embryophyta</taxon>
        <taxon>Tracheophyta</taxon>
        <taxon>Spermatophyta</taxon>
        <taxon>Magnoliopsida</taxon>
        <taxon>eudicotyledons</taxon>
        <taxon>Gunneridae</taxon>
        <taxon>Pentapetalae</taxon>
        <taxon>asterids</taxon>
        <taxon>lamiids</taxon>
        <taxon>Lamiales</taxon>
        <taxon>Lamiaceae</taxon>
        <taxon>Nepetoideae</taxon>
        <taxon>Mentheae</taxon>
        <taxon>Salviinae</taxon>
        <taxon>Salvia</taxon>
        <taxon>Salvia subgen. Calosphace</taxon>
        <taxon>core Calosphace</taxon>
    </lineage>
</organism>
<feature type="region of interest" description="Disordered" evidence="14">
    <location>
        <begin position="65"/>
        <end position="92"/>
    </location>
</feature>
<proteinExistence type="inferred from homology"/>
<keyword evidence="5 13" id="KW-0645">Protease</keyword>
<dbReference type="PANTHER" id="PTHR22624">
    <property type="entry name" value="CYSTEINE PROTEASE ATG4"/>
    <property type="match status" value="1"/>
</dbReference>
<sequence length="529" mass="58343">MKGFPESDTDSIDNCSTKTSGCSNSPTKSPGSVSGEAEPGIDSRKYQILSGIWLPALSIFGHSSGSSKRSECKSCSTNSSSSSSSPRKKLPSGKNYYEGWRAVVRRVMMNGGSMWRILGFSRTVISNSNSDIWLLGVCYHVAQEGDDSSNPTQSEGFAAFVDDFSSRILITYRKGFLPIGDSKYSSDVNWGCMLRSSQMLVSQALHVFLFVIFIDLSEYFTSCVLIYEYNVQAFLVHKLGRSWRKSPDKPLDESYLKILHLFGDAEDSPFSIHNLLQEGSAYGLAAGSWVGPYAMCRTWESLMRHKKESDGGVLSSMMALYVVSGDEDGERGGAPVLCIEDISRYCSEFHQAQVDWAPILLMVPLVLGLEKVNPRYLPLLCATFQFPQSLGILGGRPGASTYIIGVQDDKAFYLDPHEVQQVVNLKKNDVDADTSSYHSNVLRHIALDSLDSSLALGFYCRDKSDFDDFFVRATNLVDQSKGAPLFTIAETRKTPRPGNTTEVLDCDLGHGLPTGELENSGQEDDWELL</sequence>
<evidence type="ECO:0000256" key="6">
    <source>
        <dbReference type="ARBA" id="ARBA00022801"/>
    </source>
</evidence>
<feature type="compositionally biased region" description="Polar residues" evidence="14">
    <location>
        <begin position="12"/>
        <end position="32"/>
    </location>
</feature>
<dbReference type="GO" id="GO:0034727">
    <property type="term" value="P:piecemeal microautophagy of the nucleus"/>
    <property type="evidence" value="ECO:0007669"/>
    <property type="project" value="TreeGrafter"/>
</dbReference>
<dbReference type="EMBL" id="PNBA02000021">
    <property type="protein sequence ID" value="KAG6387369.1"/>
    <property type="molecule type" value="Genomic_DNA"/>
</dbReference>
<dbReference type="Pfam" id="PF03416">
    <property type="entry name" value="Peptidase_C54"/>
    <property type="match status" value="2"/>
</dbReference>
<keyword evidence="6 13" id="KW-0378">Hydrolase</keyword>
<feature type="compositionally biased region" description="Low complexity" evidence="14">
    <location>
        <begin position="65"/>
        <end position="85"/>
    </location>
</feature>
<comment type="catalytic activity">
    <reaction evidence="10">
        <text>[protein]-C-terminal L-amino acid-glycyl-phosphatidylethanolamide + H2O = [protein]-C-terminal L-amino acid-glycine + a 1,2-diacyl-sn-glycero-3-phosphoethanolamine</text>
        <dbReference type="Rhea" id="RHEA:67548"/>
        <dbReference type="Rhea" id="RHEA-COMP:17323"/>
        <dbReference type="Rhea" id="RHEA-COMP:17324"/>
        <dbReference type="ChEBI" id="CHEBI:15377"/>
        <dbReference type="ChEBI" id="CHEBI:64612"/>
        <dbReference type="ChEBI" id="CHEBI:172940"/>
        <dbReference type="ChEBI" id="CHEBI:172941"/>
    </reaction>
    <physiologicalReaction direction="left-to-right" evidence="10">
        <dbReference type="Rhea" id="RHEA:67549"/>
    </physiologicalReaction>
</comment>
<dbReference type="InterPro" id="IPR046792">
    <property type="entry name" value="Peptidase_C54_cat"/>
</dbReference>
<evidence type="ECO:0000256" key="11">
    <source>
        <dbReference type="ARBA" id="ARBA00038724"/>
    </source>
</evidence>
<dbReference type="GO" id="GO:0000423">
    <property type="term" value="P:mitophagy"/>
    <property type="evidence" value="ECO:0007669"/>
    <property type="project" value="TreeGrafter"/>
</dbReference>
<dbReference type="GO" id="GO:0000045">
    <property type="term" value="P:autophagosome assembly"/>
    <property type="evidence" value="ECO:0007669"/>
    <property type="project" value="TreeGrafter"/>
</dbReference>
<comment type="function">
    <text evidence="12">Cysteine protease that plays a key role in autophagy by mediating both proteolytic activation and delipidation of ATG8 family proteins. The protease activity is required for proteolytic activation of ATG8 family proteins: cleaves the C-terminal amino acid of ATG8 proteins to reveal a C-terminal glycine. Exposure of the glycine at the C-terminus is essential for ATG8 proteins conjugation to phosphatidylethanolamine (PE) and insertion to membranes, which is necessary for autophagy. In addition to the protease activity, also mediates delipidation of PE-conjugated ATG8 proteins.</text>
</comment>
<keyword evidence="9 13" id="KW-0072">Autophagy</keyword>
<keyword evidence="4 13" id="KW-0963">Cytoplasm</keyword>
<dbReference type="GO" id="GO:0015031">
    <property type="term" value="P:protein transport"/>
    <property type="evidence" value="ECO:0007669"/>
    <property type="project" value="UniProtKB-KW"/>
</dbReference>
<feature type="domain" description="Peptidase C54 catalytic" evidence="15">
    <location>
        <begin position="159"/>
        <end position="208"/>
    </location>
</feature>